<evidence type="ECO:0000256" key="1">
    <source>
        <dbReference type="ARBA" id="ARBA00022737"/>
    </source>
</evidence>
<comment type="similarity">
    <text evidence="3">Belongs to the RPAP3 family.</text>
</comment>
<sequence>MEIASQIYSSNKYFAKEKTIITKKMPTADELKAQGNKAFANKEFKKAAKIYRDAIKLDSTNPVLYSNRALCFIKEQDWDRALRDCKGGLSLSPNVSTKVKLIYRQGIAHKNLNDISHAIECFKQAVKIDPQNIAAIDELKAIQNTPNKKPNLQSDSIAIPIRDVDSLPEEFSTLLNAKTESPSELVAPNPTKRLDDEINELFGNKSSTSTSKPNPNLANSTSFSDRPTMQILSMLSTLPENQKIGAYKYITTLTPEYYNDVFGSTGIDSEFLVFFIEAAAYISSHKAINDWEITVYDLISTFSKLRKYQLSLSFCSKDHINELINNVSGLGDRRLLENYKSLLIN</sequence>
<protein>
    <recommendedName>
        <fullName evidence="4">RNA polymerase II-associated protein 3</fullName>
    </recommendedName>
</protein>
<dbReference type="InterPro" id="IPR019734">
    <property type="entry name" value="TPR_rpt"/>
</dbReference>
<feature type="repeat" description="TPR" evidence="5">
    <location>
        <begin position="99"/>
        <end position="132"/>
    </location>
</feature>
<reference evidence="8 9" key="1">
    <citation type="journal article" date="2004" name="Nature">
        <title>Genome evolution in yeasts.</title>
        <authorList>
            <consortium name="Genolevures"/>
            <person name="Dujon B."/>
            <person name="Sherman D."/>
            <person name="Fischer G."/>
            <person name="Durrens P."/>
            <person name="Casaregola S."/>
            <person name="Lafontaine I."/>
            <person name="de Montigny J."/>
            <person name="Marck C."/>
            <person name="Neuveglise C."/>
            <person name="Talla E."/>
            <person name="Goffard N."/>
            <person name="Frangeul L."/>
            <person name="Aigle M."/>
            <person name="Anthouard V."/>
            <person name="Babour A."/>
            <person name="Barbe V."/>
            <person name="Barnay S."/>
            <person name="Blanchin S."/>
            <person name="Beckerich J.M."/>
            <person name="Beyne E."/>
            <person name="Bleykasten C."/>
            <person name="Boisrame A."/>
            <person name="Boyer J."/>
            <person name="Cattolico L."/>
            <person name="Confanioleri F."/>
            <person name="de Daruvar A."/>
            <person name="Despons L."/>
            <person name="Fabre E."/>
            <person name="Fairhead C."/>
            <person name="Ferry-Dumazet H."/>
            <person name="Groppi A."/>
            <person name="Hantraye F."/>
            <person name="Hennequin C."/>
            <person name="Jauniaux N."/>
            <person name="Joyet P."/>
            <person name="Kachouri R."/>
            <person name="Kerrest A."/>
            <person name="Koszul R."/>
            <person name="Lemaire M."/>
            <person name="Lesur I."/>
            <person name="Ma L."/>
            <person name="Muller H."/>
            <person name="Nicaud J.M."/>
            <person name="Nikolski M."/>
            <person name="Oztas S."/>
            <person name="Ozier-Kalogeropoulos O."/>
            <person name="Pellenz S."/>
            <person name="Potier S."/>
            <person name="Richard G.F."/>
            <person name="Straub M.L."/>
            <person name="Suleau A."/>
            <person name="Swennene D."/>
            <person name="Tekaia F."/>
            <person name="Wesolowski-Louvel M."/>
            <person name="Westhof E."/>
            <person name="Wirth B."/>
            <person name="Zeniou-Meyer M."/>
            <person name="Zivanovic I."/>
            <person name="Bolotin-Fukuhara M."/>
            <person name="Thierry A."/>
            <person name="Bouchier C."/>
            <person name="Caudron B."/>
            <person name="Scarpelli C."/>
            <person name="Gaillardin C."/>
            <person name="Weissenbach J."/>
            <person name="Wincker P."/>
            <person name="Souciet J.L."/>
        </authorList>
    </citation>
    <scope>NUCLEOTIDE SEQUENCE [LARGE SCALE GENOMIC DNA]</scope>
    <source>
        <strain evidence="9">ATCC 36239 / CBS 767 / BCRC 21394 / JCM 1990 / NBRC 0083 / IGC 2968</strain>
    </source>
</reference>
<dbReference type="Pfam" id="PF13877">
    <property type="entry name" value="RPAP3_C"/>
    <property type="match status" value="1"/>
</dbReference>
<gene>
    <name evidence="8" type="ordered locus">DEHA2B05808g</name>
</gene>
<dbReference type="HOGENOM" id="CLU_072621_0_0_1"/>
<dbReference type="GeneID" id="2913104"/>
<feature type="region of interest" description="Disordered" evidence="6">
    <location>
        <begin position="202"/>
        <end position="222"/>
    </location>
</feature>
<dbReference type="Gene3D" id="1.25.40.10">
    <property type="entry name" value="Tetratricopeptide repeat domain"/>
    <property type="match status" value="1"/>
</dbReference>
<proteinExistence type="inferred from homology"/>
<dbReference type="Proteomes" id="UP000000599">
    <property type="component" value="Chromosome B"/>
</dbReference>
<dbReference type="OMA" id="THENEFP"/>
<dbReference type="PANTHER" id="PTHR46423:SF1">
    <property type="entry name" value="RNA POLYMERASE II-ASSOCIATED PROTEIN 3"/>
    <property type="match status" value="1"/>
</dbReference>
<keyword evidence="2 5" id="KW-0802">TPR repeat</keyword>
<evidence type="ECO:0000256" key="3">
    <source>
        <dbReference type="ARBA" id="ARBA00038275"/>
    </source>
</evidence>
<dbReference type="eggNOG" id="KOG0548">
    <property type="taxonomic scope" value="Eukaryota"/>
</dbReference>
<dbReference type="EMBL" id="CR382134">
    <property type="protein sequence ID" value="CAG85208.2"/>
    <property type="molecule type" value="Genomic_DNA"/>
</dbReference>
<evidence type="ECO:0000256" key="2">
    <source>
        <dbReference type="ARBA" id="ARBA00022803"/>
    </source>
</evidence>
<name>Q6BX56_DEBHA</name>
<dbReference type="AlphaFoldDB" id="Q6BX56"/>
<dbReference type="InterPro" id="IPR025986">
    <property type="entry name" value="RPAP3-like_C"/>
</dbReference>
<dbReference type="Pfam" id="PF00515">
    <property type="entry name" value="TPR_1"/>
    <property type="match status" value="1"/>
</dbReference>
<evidence type="ECO:0000313" key="8">
    <source>
        <dbReference type="EMBL" id="CAG85208.2"/>
    </source>
</evidence>
<feature type="repeat" description="TPR" evidence="5">
    <location>
        <begin position="28"/>
        <end position="61"/>
    </location>
</feature>
<dbReference type="SUPFAM" id="SSF48452">
    <property type="entry name" value="TPR-like"/>
    <property type="match status" value="1"/>
</dbReference>
<dbReference type="PROSITE" id="PS50005">
    <property type="entry name" value="TPR"/>
    <property type="match status" value="2"/>
</dbReference>
<dbReference type="KEGG" id="dha:DEHA2B05808g"/>
<dbReference type="PANTHER" id="PTHR46423">
    <property type="entry name" value="RNA POLYMERASE II-ASSOCIATED PROTEIN 3"/>
    <property type="match status" value="1"/>
</dbReference>
<dbReference type="GO" id="GO:0101031">
    <property type="term" value="C:protein folding chaperone complex"/>
    <property type="evidence" value="ECO:0007669"/>
    <property type="project" value="TreeGrafter"/>
</dbReference>
<dbReference type="STRING" id="284592.Q6BX56"/>
<evidence type="ECO:0000256" key="6">
    <source>
        <dbReference type="SAM" id="MobiDB-lite"/>
    </source>
</evidence>
<keyword evidence="1" id="KW-0677">Repeat</keyword>
<evidence type="ECO:0000256" key="5">
    <source>
        <dbReference type="PROSITE-ProRule" id="PRU00339"/>
    </source>
</evidence>
<feature type="domain" description="RNA-polymerase II-associated protein 3-like C-terminal" evidence="7">
    <location>
        <begin position="243"/>
        <end position="318"/>
    </location>
</feature>
<dbReference type="InterPro" id="IPR051966">
    <property type="entry name" value="RPAP3"/>
</dbReference>
<dbReference type="VEuPathDB" id="FungiDB:DEHA2B05808g"/>
<evidence type="ECO:0000259" key="7">
    <source>
        <dbReference type="Pfam" id="PF13877"/>
    </source>
</evidence>
<accession>Q6BX56</accession>
<feature type="compositionally biased region" description="Polar residues" evidence="6">
    <location>
        <begin position="204"/>
        <end position="222"/>
    </location>
</feature>
<evidence type="ECO:0000256" key="4">
    <source>
        <dbReference type="ARBA" id="ARBA00040133"/>
    </source>
</evidence>
<evidence type="ECO:0000313" key="9">
    <source>
        <dbReference type="Proteomes" id="UP000000599"/>
    </source>
</evidence>
<dbReference type="InterPro" id="IPR011990">
    <property type="entry name" value="TPR-like_helical_dom_sf"/>
</dbReference>
<keyword evidence="9" id="KW-1185">Reference proteome</keyword>
<organism evidence="8 9">
    <name type="scientific">Debaryomyces hansenii (strain ATCC 36239 / CBS 767 / BCRC 21394 / JCM 1990 / NBRC 0083 / IGC 2968)</name>
    <name type="common">Yeast</name>
    <name type="synonym">Torulaspora hansenii</name>
    <dbReference type="NCBI Taxonomy" id="284592"/>
    <lineage>
        <taxon>Eukaryota</taxon>
        <taxon>Fungi</taxon>
        <taxon>Dikarya</taxon>
        <taxon>Ascomycota</taxon>
        <taxon>Saccharomycotina</taxon>
        <taxon>Pichiomycetes</taxon>
        <taxon>Debaryomycetaceae</taxon>
        <taxon>Debaryomyces</taxon>
    </lineage>
</organism>
<dbReference type="InParanoid" id="Q6BX56"/>
<dbReference type="RefSeq" id="XP_457213.2">
    <property type="nucleotide sequence ID" value="XM_457213.2"/>
</dbReference>
<dbReference type="OrthoDB" id="10250354at2759"/>
<dbReference type="SMART" id="SM00028">
    <property type="entry name" value="TPR"/>
    <property type="match status" value="3"/>
</dbReference>